<keyword evidence="1" id="KW-0472">Membrane</keyword>
<feature type="transmembrane region" description="Helical" evidence="1">
    <location>
        <begin position="352"/>
        <end position="376"/>
    </location>
</feature>
<feature type="transmembrane region" description="Helical" evidence="1">
    <location>
        <begin position="255"/>
        <end position="273"/>
    </location>
</feature>
<comment type="caution">
    <text evidence="2">The sequence shown here is derived from an EMBL/GenBank/DDBJ whole genome shotgun (WGS) entry which is preliminary data.</text>
</comment>
<name>A0ABQ1IDV9_9PROT</name>
<feature type="transmembrane region" description="Helical" evidence="1">
    <location>
        <begin position="285"/>
        <end position="307"/>
    </location>
</feature>
<keyword evidence="1" id="KW-1133">Transmembrane helix</keyword>
<feature type="transmembrane region" description="Helical" evidence="1">
    <location>
        <begin position="70"/>
        <end position="89"/>
    </location>
</feature>
<feature type="transmembrane region" description="Helical" evidence="1">
    <location>
        <begin position="388"/>
        <end position="406"/>
    </location>
</feature>
<evidence type="ECO:0000313" key="3">
    <source>
        <dbReference type="Proteomes" id="UP000603352"/>
    </source>
</evidence>
<proteinExistence type="predicted"/>
<dbReference type="RefSeq" id="WP_188576911.1">
    <property type="nucleotide sequence ID" value="NZ_BMDZ01000016.1"/>
</dbReference>
<evidence type="ECO:0000313" key="2">
    <source>
        <dbReference type="EMBL" id="GGB36750.1"/>
    </source>
</evidence>
<feature type="transmembrane region" description="Helical" evidence="1">
    <location>
        <begin position="127"/>
        <end position="146"/>
    </location>
</feature>
<feature type="transmembrane region" description="Helical" evidence="1">
    <location>
        <begin position="189"/>
        <end position="207"/>
    </location>
</feature>
<sequence>MTRASHPQPAGSAAIRRAYTGPAILHGFRLFFMAAAIWAVIAMVAWIPLFRGMLVLPTGLGLIDWHAHEMIYGYVPAVVAGFLLTAVPNWTGRLPILGRPVLLLGLLWLAGRLAVALSGVVGAQAAALVDLAFPVVLALAIGREIIAARNSRNMKVLVILALLIAGNALFHGALLWPGPAADAGIDTGTGLRVGLAVTLLLIMLVGGRIVPSFTRNWLAKRGPGPLPVAFDHLDGACMAVAAVALAAWIARPDAILTAALSAVAAIAHTIRLARWCGGRCGGEPLVLVLHLAYGFVPLGFAGLWLAILWPDILQPSAALHAWTAGAIGLMTMAVMSRASLGHAGLPLHAGPAVVLVYGLLILSAVLRILSGSPMIAGDAVLPLIEAAAAAWIAGFALFVASYWSILTRYPAR</sequence>
<feature type="transmembrane region" description="Helical" evidence="1">
    <location>
        <begin position="228"/>
        <end position="249"/>
    </location>
</feature>
<protein>
    <submittedName>
        <fullName evidence="2">Short-chain dehydrogenase</fullName>
    </submittedName>
</protein>
<dbReference type="EMBL" id="BMDZ01000016">
    <property type="protein sequence ID" value="GGB36750.1"/>
    <property type="molecule type" value="Genomic_DNA"/>
</dbReference>
<feature type="transmembrane region" description="Helical" evidence="1">
    <location>
        <begin position="30"/>
        <end position="50"/>
    </location>
</feature>
<organism evidence="2 3">
    <name type="scientific">Tistrella bauzanensis</name>
    <dbReference type="NCBI Taxonomy" id="657419"/>
    <lineage>
        <taxon>Bacteria</taxon>
        <taxon>Pseudomonadati</taxon>
        <taxon>Pseudomonadota</taxon>
        <taxon>Alphaproteobacteria</taxon>
        <taxon>Geminicoccales</taxon>
        <taxon>Geminicoccaceae</taxon>
        <taxon>Tistrella</taxon>
    </lineage>
</organism>
<feature type="transmembrane region" description="Helical" evidence="1">
    <location>
        <begin position="319"/>
        <end position="340"/>
    </location>
</feature>
<feature type="transmembrane region" description="Helical" evidence="1">
    <location>
        <begin position="158"/>
        <end position="177"/>
    </location>
</feature>
<dbReference type="Proteomes" id="UP000603352">
    <property type="component" value="Unassembled WGS sequence"/>
</dbReference>
<evidence type="ECO:0000256" key="1">
    <source>
        <dbReference type="SAM" id="Phobius"/>
    </source>
</evidence>
<keyword evidence="1" id="KW-0812">Transmembrane</keyword>
<dbReference type="Pfam" id="PF05940">
    <property type="entry name" value="NnrS"/>
    <property type="match status" value="1"/>
</dbReference>
<feature type="transmembrane region" description="Helical" evidence="1">
    <location>
        <begin position="101"/>
        <end position="121"/>
    </location>
</feature>
<dbReference type="InterPro" id="IPR010266">
    <property type="entry name" value="NnrS"/>
</dbReference>
<gene>
    <name evidence="2" type="ORF">GCM10011505_17740</name>
</gene>
<reference evidence="3" key="1">
    <citation type="journal article" date="2019" name="Int. J. Syst. Evol. Microbiol.">
        <title>The Global Catalogue of Microorganisms (GCM) 10K type strain sequencing project: providing services to taxonomists for standard genome sequencing and annotation.</title>
        <authorList>
            <consortium name="The Broad Institute Genomics Platform"/>
            <consortium name="The Broad Institute Genome Sequencing Center for Infectious Disease"/>
            <person name="Wu L."/>
            <person name="Ma J."/>
        </authorList>
    </citation>
    <scope>NUCLEOTIDE SEQUENCE [LARGE SCALE GENOMIC DNA]</scope>
    <source>
        <strain evidence="3">CGMCC 1.10188</strain>
    </source>
</reference>
<keyword evidence="3" id="KW-1185">Reference proteome</keyword>
<accession>A0ABQ1IDV9</accession>